<evidence type="ECO:0000313" key="4">
    <source>
        <dbReference type="Proteomes" id="UP000245699"/>
    </source>
</evidence>
<dbReference type="PANTHER" id="PTHR12320">
    <property type="entry name" value="PROTEIN PHOSPHATASE 2C"/>
    <property type="match status" value="1"/>
</dbReference>
<reference evidence="3 4" key="1">
    <citation type="journal article" date="2018" name="MBio">
        <title>Comparative Genomics Reveals the Core Gene Toolbox for the Fungus-Insect Symbiosis.</title>
        <authorList>
            <person name="Wang Y."/>
            <person name="Stata M."/>
            <person name="Wang W."/>
            <person name="Stajich J.E."/>
            <person name="White M.M."/>
            <person name="Moncalvo J.M."/>
        </authorList>
    </citation>
    <scope>NUCLEOTIDE SEQUENCE [LARGE SCALE GENOMIC DNA]</scope>
    <source>
        <strain evidence="3 4">AUS-77-4</strain>
    </source>
</reference>
<evidence type="ECO:0000256" key="1">
    <source>
        <dbReference type="RuleBase" id="RU366020"/>
    </source>
</evidence>
<organism evidence="3 4">
    <name type="scientific">Furculomyces boomerangus</name>
    <dbReference type="NCBI Taxonomy" id="61424"/>
    <lineage>
        <taxon>Eukaryota</taxon>
        <taxon>Fungi</taxon>
        <taxon>Fungi incertae sedis</taxon>
        <taxon>Zoopagomycota</taxon>
        <taxon>Kickxellomycotina</taxon>
        <taxon>Harpellomycetes</taxon>
        <taxon>Harpellales</taxon>
        <taxon>Harpellaceae</taxon>
        <taxon>Furculomyces</taxon>
    </lineage>
</organism>
<dbReference type="InterPro" id="IPR001932">
    <property type="entry name" value="PPM-type_phosphatase-like_dom"/>
</dbReference>
<keyword evidence="1" id="KW-0904">Protein phosphatase</keyword>
<dbReference type="EC" id="3.1.3.16" evidence="1"/>
<comment type="similarity">
    <text evidence="1">Belongs to the PP2C family.</text>
</comment>
<keyword evidence="1" id="KW-0464">Manganese</keyword>
<keyword evidence="1" id="KW-0378">Hydrolase</keyword>
<dbReference type="Proteomes" id="UP000245699">
    <property type="component" value="Unassembled WGS sequence"/>
</dbReference>
<dbReference type="GO" id="GO:0004722">
    <property type="term" value="F:protein serine/threonine phosphatase activity"/>
    <property type="evidence" value="ECO:0007669"/>
    <property type="project" value="UniProtKB-EC"/>
</dbReference>
<dbReference type="EMBL" id="MBFT01000012">
    <property type="protein sequence ID" value="PVU99907.1"/>
    <property type="molecule type" value="Genomic_DNA"/>
</dbReference>
<dbReference type="InterPro" id="IPR039123">
    <property type="entry name" value="PPTC7"/>
</dbReference>
<dbReference type="PANTHER" id="PTHR12320:SF1">
    <property type="entry name" value="PROTEIN PHOSPHATASE PTC7 HOMOLOG"/>
    <property type="match status" value="1"/>
</dbReference>
<dbReference type="InterPro" id="IPR036457">
    <property type="entry name" value="PPM-type-like_dom_sf"/>
</dbReference>
<dbReference type="AlphaFoldDB" id="A0A2T9Z5N6"/>
<dbReference type="OrthoDB" id="60843at2759"/>
<keyword evidence="1" id="KW-0460">Magnesium</keyword>
<comment type="cofactor">
    <cofactor evidence="1">
        <name>Mg(2+)</name>
        <dbReference type="ChEBI" id="CHEBI:18420"/>
    </cofactor>
</comment>
<dbReference type="PROSITE" id="PS51746">
    <property type="entry name" value="PPM_2"/>
    <property type="match status" value="1"/>
</dbReference>
<keyword evidence="1" id="KW-0479">Metal-binding</keyword>
<accession>A0A2T9Z5N6</accession>
<dbReference type="SMART" id="SM00331">
    <property type="entry name" value="PP2C_SIG"/>
    <property type="match status" value="1"/>
</dbReference>
<name>A0A2T9Z5N6_9FUNG</name>
<proteinExistence type="inferred from homology"/>
<dbReference type="GO" id="GO:0046872">
    <property type="term" value="F:metal ion binding"/>
    <property type="evidence" value="ECO:0007669"/>
    <property type="project" value="UniProtKB-UniRule"/>
</dbReference>
<dbReference type="STRING" id="61424.A0A2T9Z5N6"/>
<comment type="catalytic activity">
    <reaction evidence="1">
        <text>O-phospho-L-seryl-[protein] + H2O = L-seryl-[protein] + phosphate</text>
        <dbReference type="Rhea" id="RHEA:20629"/>
        <dbReference type="Rhea" id="RHEA-COMP:9863"/>
        <dbReference type="Rhea" id="RHEA-COMP:11604"/>
        <dbReference type="ChEBI" id="CHEBI:15377"/>
        <dbReference type="ChEBI" id="CHEBI:29999"/>
        <dbReference type="ChEBI" id="CHEBI:43474"/>
        <dbReference type="ChEBI" id="CHEBI:83421"/>
        <dbReference type="EC" id="3.1.3.16"/>
    </reaction>
</comment>
<dbReference type="SUPFAM" id="SSF81606">
    <property type="entry name" value="PP2C-like"/>
    <property type="match status" value="1"/>
</dbReference>
<comment type="cofactor">
    <cofactor evidence="1">
        <name>Mn(2+)</name>
        <dbReference type="ChEBI" id="CHEBI:29035"/>
    </cofactor>
</comment>
<protein>
    <recommendedName>
        <fullName evidence="1">Protein phosphatase</fullName>
        <ecNumber evidence="1">3.1.3.16</ecNumber>
    </recommendedName>
</protein>
<evidence type="ECO:0000259" key="2">
    <source>
        <dbReference type="PROSITE" id="PS51746"/>
    </source>
</evidence>
<keyword evidence="4" id="KW-1185">Reference proteome</keyword>
<dbReference type="Gene3D" id="3.60.40.10">
    <property type="entry name" value="PPM-type phosphatase domain"/>
    <property type="match status" value="1"/>
</dbReference>
<gene>
    <name evidence="3" type="ORF">BB559_000292</name>
</gene>
<comment type="caution">
    <text evidence="3">The sequence shown here is derived from an EMBL/GenBank/DDBJ whole genome shotgun (WGS) entry which is preliminary data.</text>
</comment>
<sequence length="364" mass="40503">MKIPTIPPILNAVLATAHISKKKANEYISHYIRSSKTKKLPFKLPIDVQVYPIHRSPADPQHIDTIKIHQNYSPVDSAPAGEDSLFHTLNENNLVFGVCDGVGGWNDSGVDPSVFSRTLSAYTAESAQNQWLIHSSDEINPKDVMRMGYGWMRQDDLELYGSSTILVLSLSLLTGKLNAAQLGDSSFMVYDRMGKKTVFVSPEQQHRFNMPYQLTGKIPTGRIKPKKSTVPFYKPKSKYSNDLDTFNDLKSLGYDTPLDSNEYQIPIKSGNVILAATDGLFDNVHQEEIENVLGMQFSSKNTPLNVGFAAQQLCLTAVLNYLNKDTDSPFSIRAKESGYNYLGGKPDDVTVVLAYINDNIKSKL</sequence>
<comment type="catalytic activity">
    <reaction evidence="1">
        <text>O-phospho-L-threonyl-[protein] + H2O = L-threonyl-[protein] + phosphate</text>
        <dbReference type="Rhea" id="RHEA:47004"/>
        <dbReference type="Rhea" id="RHEA-COMP:11060"/>
        <dbReference type="Rhea" id="RHEA-COMP:11605"/>
        <dbReference type="ChEBI" id="CHEBI:15377"/>
        <dbReference type="ChEBI" id="CHEBI:30013"/>
        <dbReference type="ChEBI" id="CHEBI:43474"/>
        <dbReference type="ChEBI" id="CHEBI:61977"/>
        <dbReference type="EC" id="3.1.3.16"/>
    </reaction>
</comment>
<feature type="domain" description="PPM-type phosphatase" evidence="2">
    <location>
        <begin position="68"/>
        <end position="356"/>
    </location>
</feature>
<dbReference type="SMART" id="SM00332">
    <property type="entry name" value="PP2Cc"/>
    <property type="match status" value="1"/>
</dbReference>
<evidence type="ECO:0000313" key="3">
    <source>
        <dbReference type="EMBL" id="PVU99907.1"/>
    </source>
</evidence>